<sequence>MESIPSEVVFSTGPLQSESVVFQYANGPVKVSLPRRRGRPAGSTKKRRQPEGSGRQPPAASHFQFINLGPTMTRIDEAARTTIRSHTMINRGRREQKKAGNTQGSGFELSRLARIDIPRAYPQKNTTDPFDMLPIAMEPYMFDLFAFYKDRASETLYSIEKRAGCNPIDDYWIPILFQDPAMLHVVLACGSLFTMDLQRFRASPAFIWHISRAMSIIRKRLVGSVDAPSDETIVAVASIAIAKKAAGQHDQWEVDMRILKALVDMRGGLDALNDKPLVQGKIYRADISGSLDAARKPIFSNRFQQPPIPESREYHLAHGFQELDSLLHIEHALKAVICDIQRLVAEFSSITKSSGQTVVANIRFWTTSIQYTLLSLQYGDDCSRMQAHEVCRLSLVLLINTVFHESPPGASTSDILISQLRRLLEDAAVLAWLPPTFHLWTLYLATCNAASPPLRAWSLAAMSELVMQVGISDEEEFSRQLTLFPFDPPTHTVICPTIWDGVNFFIQDQSGGGSKASSYGII</sequence>
<proteinExistence type="predicted"/>
<dbReference type="PANTHER" id="PTHR37540:SF5">
    <property type="entry name" value="TRANSCRIPTION FACTOR DOMAIN-CONTAINING PROTEIN"/>
    <property type="match status" value="1"/>
</dbReference>
<evidence type="ECO:0000256" key="1">
    <source>
        <dbReference type="SAM" id="MobiDB-lite"/>
    </source>
</evidence>
<dbReference type="OMA" id="CLYHSSE"/>
<evidence type="ECO:0008006" key="4">
    <source>
        <dbReference type="Google" id="ProtNLM"/>
    </source>
</evidence>
<dbReference type="GeneID" id="93580567"/>
<keyword evidence="3" id="KW-1185">Reference proteome</keyword>
<dbReference type="EMBL" id="KV878697">
    <property type="protein sequence ID" value="OJJ66794.1"/>
    <property type="molecule type" value="Genomic_DNA"/>
</dbReference>
<dbReference type="PANTHER" id="PTHR37540">
    <property type="entry name" value="TRANSCRIPTION FACTOR (ACR-2), PUTATIVE-RELATED-RELATED"/>
    <property type="match status" value="1"/>
</dbReference>
<protein>
    <recommendedName>
        <fullName evidence="4">Transcription factor domain-containing protein</fullName>
    </recommendedName>
</protein>
<gene>
    <name evidence="2" type="ORF">ASPBRDRAFT_59584</name>
</gene>
<dbReference type="RefSeq" id="XP_067474044.1">
    <property type="nucleotide sequence ID" value="XM_067628079.1"/>
</dbReference>
<organism evidence="2 3">
    <name type="scientific">Aspergillus brasiliensis (strain CBS 101740 / IMI 381727 / IBT 21946)</name>
    <dbReference type="NCBI Taxonomy" id="767769"/>
    <lineage>
        <taxon>Eukaryota</taxon>
        <taxon>Fungi</taxon>
        <taxon>Dikarya</taxon>
        <taxon>Ascomycota</taxon>
        <taxon>Pezizomycotina</taxon>
        <taxon>Eurotiomycetes</taxon>
        <taxon>Eurotiomycetidae</taxon>
        <taxon>Eurotiales</taxon>
        <taxon>Aspergillaceae</taxon>
        <taxon>Aspergillus</taxon>
        <taxon>Aspergillus subgen. Circumdati</taxon>
    </lineage>
</organism>
<dbReference type="Proteomes" id="UP000184499">
    <property type="component" value="Unassembled WGS sequence"/>
</dbReference>
<dbReference type="InterPro" id="IPR021858">
    <property type="entry name" value="Fun_TF"/>
</dbReference>
<name>A0A1L9U551_ASPBC</name>
<dbReference type="STRING" id="767769.A0A1L9U551"/>
<dbReference type="AlphaFoldDB" id="A0A1L9U551"/>
<dbReference type="VEuPathDB" id="FungiDB:ASPBRDRAFT_59584"/>
<feature type="region of interest" description="Disordered" evidence="1">
    <location>
        <begin position="31"/>
        <end position="61"/>
    </location>
</feature>
<reference evidence="3" key="1">
    <citation type="journal article" date="2017" name="Genome Biol.">
        <title>Comparative genomics reveals high biological diversity and specific adaptations in the industrially and medically important fungal genus Aspergillus.</title>
        <authorList>
            <person name="de Vries R.P."/>
            <person name="Riley R."/>
            <person name="Wiebenga A."/>
            <person name="Aguilar-Osorio G."/>
            <person name="Amillis S."/>
            <person name="Uchima C.A."/>
            <person name="Anderluh G."/>
            <person name="Asadollahi M."/>
            <person name="Askin M."/>
            <person name="Barry K."/>
            <person name="Battaglia E."/>
            <person name="Bayram O."/>
            <person name="Benocci T."/>
            <person name="Braus-Stromeyer S.A."/>
            <person name="Caldana C."/>
            <person name="Canovas D."/>
            <person name="Cerqueira G.C."/>
            <person name="Chen F."/>
            <person name="Chen W."/>
            <person name="Choi C."/>
            <person name="Clum A."/>
            <person name="Dos Santos R.A."/>
            <person name="Damasio A.R."/>
            <person name="Diallinas G."/>
            <person name="Emri T."/>
            <person name="Fekete E."/>
            <person name="Flipphi M."/>
            <person name="Freyberg S."/>
            <person name="Gallo A."/>
            <person name="Gournas C."/>
            <person name="Habgood R."/>
            <person name="Hainaut M."/>
            <person name="Harispe M.L."/>
            <person name="Henrissat B."/>
            <person name="Hilden K.S."/>
            <person name="Hope R."/>
            <person name="Hossain A."/>
            <person name="Karabika E."/>
            <person name="Karaffa L."/>
            <person name="Karanyi Z."/>
            <person name="Krasevec N."/>
            <person name="Kuo A."/>
            <person name="Kusch H."/>
            <person name="LaButti K."/>
            <person name="Lagendijk E.L."/>
            <person name="Lapidus A."/>
            <person name="Levasseur A."/>
            <person name="Lindquist E."/>
            <person name="Lipzen A."/>
            <person name="Logrieco A.F."/>
            <person name="MacCabe A."/>
            <person name="Maekelae M.R."/>
            <person name="Malavazi I."/>
            <person name="Melin P."/>
            <person name="Meyer V."/>
            <person name="Mielnichuk N."/>
            <person name="Miskei M."/>
            <person name="Molnar A.P."/>
            <person name="Mule G."/>
            <person name="Ngan C.Y."/>
            <person name="Orejas M."/>
            <person name="Orosz E."/>
            <person name="Ouedraogo J.P."/>
            <person name="Overkamp K.M."/>
            <person name="Park H.-S."/>
            <person name="Perrone G."/>
            <person name="Piumi F."/>
            <person name="Punt P.J."/>
            <person name="Ram A.F."/>
            <person name="Ramon A."/>
            <person name="Rauscher S."/>
            <person name="Record E."/>
            <person name="Riano-Pachon D.M."/>
            <person name="Robert V."/>
            <person name="Roehrig J."/>
            <person name="Ruller R."/>
            <person name="Salamov A."/>
            <person name="Salih N.S."/>
            <person name="Samson R.A."/>
            <person name="Sandor E."/>
            <person name="Sanguinetti M."/>
            <person name="Schuetze T."/>
            <person name="Sepcic K."/>
            <person name="Shelest E."/>
            <person name="Sherlock G."/>
            <person name="Sophianopoulou V."/>
            <person name="Squina F.M."/>
            <person name="Sun H."/>
            <person name="Susca A."/>
            <person name="Todd R.B."/>
            <person name="Tsang A."/>
            <person name="Unkles S.E."/>
            <person name="van de Wiele N."/>
            <person name="van Rossen-Uffink D."/>
            <person name="Oliveira J.V."/>
            <person name="Vesth T.C."/>
            <person name="Visser J."/>
            <person name="Yu J.-H."/>
            <person name="Zhou M."/>
            <person name="Andersen M.R."/>
            <person name="Archer D.B."/>
            <person name="Baker S.E."/>
            <person name="Benoit I."/>
            <person name="Brakhage A.A."/>
            <person name="Braus G.H."/>
            <person name="Fischer R."/>
            <person name="Frisvad J.C."/>
            <person name="Goldman G.H."/>
            <person name="Houbraken J."/>
            <person name="Oakley B."/>
            <person name="Pocsi I."/>
            <person name="Scazzocchio C."/>
            <person name="Seiboth B."/>
            <person name="vanKuyk P.A."/>
            <person name="Wortman J."/>
            <person name="Dyer P.S."/>
            <person name="Grigoriev I.V."/>
        </authorList>
    </citation>
    <scope>NUCLEOTIDE SEQUENCE [LARGE SCALE GENOMIC DNA]</scope>
    <source>
        <strain evidence="3">CBS 101740 / IMI 381727 / IBT 21946</strain>
    </source>
</reference>
<accession>A0A1L9U551</accession>
<feature type="compositionally biased region" description="Basic residues" evidence="1">
    <location>
        <begin position="33"/>
        <end position="48"/>
    </location>
</feature>
<evidence type="ECO:0000313" key="2">
    <source>
        <dbReference type="EMBL" id="OJJ66794.1"/>
    </source>
</evidence>
<dbReference type="OrthoDB" id="4159781at2759"/>
<evidence type="ECO:0000313" key="3">
    <source>
        <dbReference type="Proteomes" id="UP000184499"/>
    </source>
</evidence>
<dbReference type="Pfam" id="PF11951">
    <property type="entry name" value="Fungal_trans_2"/>
    <property type="match status" value="1"/>
</dbReference>